<dbReference type="OrthoDB" id="1634378at2"/>
<dbReference type="InterPro" id="IPR038559">
    <property type="entry name" value="XkdN-like_sf"/>
</dbReference>
<proteinExistence type="predicted"/>
<dbReference type="AlphaFoldDB" id="A0A559ILI4"/>
<name>A0A559ILI4_9BACL</name>
<comment type="caution">
    <text evidence="1">The sequence shown here is derived from an EMBL/GenBank/DDBJ whole genome shotgun (WGS) entry which is preliminary data.</text>
</comment>
<dbReference type="EMBL" id="VNJK01000003">
    <property type="protein sequence ID" value="TVX88343.1"/>
    <property type="molecule type" value="Genomic_DNA"/>
</dbReference>
<evidence type="ECO:0000313" key="2">
    <source>
        <dbReference type="Proteomes" id="UP000318102"/>
    </source>
</evidence>
<gene>
    <name evidence="1" type="ORF">FPZ44_20900</name>
</gene>
<dbReference type="Gene3D" id="3.30.2220.30">
    <property type="match status" value="1"/>
</dbReference>
<accession>A0A559ILI4</accession>
<keyword evidence="2" id="KW-1185">Reference proteome</keyword>
<organism evidence="1 2">
    <name type="scientific">Paenibacillus agilis</name>
    <dbReference type="NCBI Taxonomy" id="3020863"/>
    <lineage>
        <taxon>Bacteria</taxon>
        <taxon>Bacillati</taxon>
        <taxon>Bacillota</taxon>
        <taxon>Bacilli</taxon>
        <taxon>Bacillales</taxon>
        <taxon>Paenibacillaceae</taxon>
        <taxon>Paenibacillus</taxon>
    </lineage>
</organism>
<protein>
    <submittedName>
        <fullName evidence="1">XkdN-like protein</fullName>
    </submittedName>
</protein>
<dbReference type="InterPro" id="IPR014986">
    <property type="entry name" value="XkdN-like"/>
</dbReference>
<reference evidence="1 2" key="1">
    <citation type="submission" date="2019-07" db="EMBL/GenBank/DDBJ databases">
        <authorList>
            <person name="Kim J."/>
        </authorList>
    </citation>
    <scope>NUCLEOTIDE SEQUENCE [LARGE SCALE GENOMIC DNA]</scope>
    <source>
        <strain evidence="1 2">N4</strain>
    </source>
</reference>
<sequence length="140" mass="15427">MSKSTFDLLLGLGQGKLSRPSKEVELKRLSQNAGEPVVFKCQALTMDEFEEIQEISMSVSKKGELESFSASQVQLFTLLKGIVEPDLKDKRLLDAYGVSTPKQLLESSKLLLPGEITQLYNIISSLSGFGEGSLEELKNE</sequence>
<dbReference type="RefSeq" id="WP_144993543.1">
    <property type="nucleotide sequence ID" value="NZ_VNJK01000003.1"/>
</dbReference>
<evidence type="ECO:0000313" key="1">
    <source>
        <dbReference type="EMBL" id="TVX88343.1"/>
    </source>
</evidence>
<dbReference type="Proteomes" id="UP000318102">
    <property type="component" value="Unassembled WGS sequence"/>
</dbReference>
<dbReference type="Pfam" id="PF08890">
    <property type="entry name" value="Phage_TAC_5"/>
    <property type="match status" value="1"/>
</dbReference>